<dbReference type="EMBL" id="CP000259">
    <property type="protein sequence ID" value="ABF32887.1"/>
    <property type="molecule type" value="Genomic_DNA"/>
</dbReference>
<dbReference type="KEGG" id="spk:MGAS9429_Spy1700"/>
<dbReference type="HOGENOM" id="CLU_3104457_0_0_9"/>
<evidence type="ECO:0000313" key="1">
    <source>
        <dbReference type="EMBL" id="ABF32887.1"/>
    </source>
</evidence>
<accession>Q1JJT6</accession>
<proteinExistence type="predicted"/>
<dbReference type="AlphaFoldDB" id="Q1JJT6"/>
<sequence length="51" mass="6094">MSLTSTTSILYKCCTENCCLFKAWLEFVEHYRGGGLKQQKKKQEMNCFFYR</sequence>
<organism evidence="1 2">
    <name type="scientific">Streptococcus pyogenes serotype M12 (strain MGAS9429)</name>
    <dbReference type="NCBI Taxonomy" id="370551"/>
    <lineage>
        <taxon>Bacteria</taxon>
        <taxon>Bacillati</taxon>
        <taxon>Bacillota</taxon>
        <taxon>Bacilli</taxon>
        <taxon>Lactobacillales</taxon>
        <taxon>Streptococcaceae</taxon>
        <taxon>Streptococcus</taxon>
    </lineage>
</organism>
<name>Q1JJT6_STRPC</name>
<gene>
    <name evidence="1" type="ordered locus">MGAS9429_Spy1700</name>
</gene>
<protein>
    <submittedName>
        <fullName evidence="1">Uncharacterized protein</fullName>
    </submittedName>
</protein>
<reference evidence="1 2" key="1">
    <citation type="journal article" date="2006" name="Proc. Natl. Acad. Sci. U.S.A.">
        <title>Molecular genetic anatomy of inter- and intraserotype variation in the human bacterial pathogen group A Streptococcus.</title>
        <authorList>
            <person name="Beres S.B."/>
            <person name="Richter E.W."/>
            <person name="Nagiec M.J."/>
            <person name="Sumby P."/>
            <person name="Porcella S.F."/>
            <person name="DeLeo F.R."/>
            <person name="Musser J.M."/>
        </authorList>
    </citation>
    <scope>NUCLEOTIDE SEQUENCE [LARGE SCALE GENOMIC DNA]</scope>
    <source>
        <strain evidence="1 2">MGAS9429</strain>
    </source>
</reference>
<dbReference type="Proteomes" id="UP000002433">
    <property type="component" value="Chromosome"/>
</dbReference>
<evidence type="ECO:0000313" key="2">
    <source>
        <dbReference type="Proteomes" id="UP000002433"/>
    </source>
</evidence>